<proteinExistence type="predicted"/>
<dbReference type="EMBL" id="CP068393">
    <property type="protein sequence ID" value="QUC67818.1"/>
    <property type="molecule type" value="Genomic_DNA"/>
</dbReference>
<sequence length="246" mass="26885">MDTVFIVKDPIAGLLGNWATDLTVASLLLRILLSLILGAIIGWERSNKRHSAGLRTFMLAFLVGTLVAILDSYVFAASSGHAFFLLSAGTIIGASIITVHSVFYSSKNQIKGLTTAVGLWVSIVIGISLGLGCYTVAIAAYAALLCILFWFPPLEIAFNNHSNHFEVHLELTNSVCLQDFVTVIRRLGLTIDEIEQNPAYVGSGLSVYSISITISSEMLKKYKTHSEIIEALKSLDYVYHIEEMRA</sequence>
<dbReference type="Proteomes" id="UP000682782">
    <property type="component" value="Chromosome"/>
</dbReference>
<organism evidence="1 2">
    <name type="scientific">Aristaeella hokkaidonensis</name>
    <dbReference type="NCBI Taxonomy" id="3046382"/>
    <lineage>
        <taxon>Bacteria</taxon>
        <taxon>Bacillati</taxon>
        <taxon>Bacillota</taxon>
        <taxon>Clostridia</taxon>
        <taxon>Eubacteriales</taxon>
        <taxon>Aristaeellaceae</taxon>
        <taxon>Aristaeella</taxon>
    </lineage>
</organism>
<evidence type="ECO:0000313" key="1">
    <source>
        <dbReference type="EMBL" id="QUC67818.1"/>
    </source>
</evidence>
<name>A0AC61N969_9FIRM</name>
<keyword evidence="2" id="KW-1185">Reference proteome</keyword>
<reference evidence="1" key="1">
    <citation type="submission" date="2021-01" db="EMBL/GenBank/DDBJ databases">
        <title>Complete genome sequence of Clostridiales bacterium R-7.</title>
        <authorList>
            <person name="Mahoney-Kurpe S.C."/>
            <person name="Palevich N."/>
            <person name="Koike S."/>
            <person name="Moon C.D."/>
            <person name="Attwood G.T."/>
        </authorList>
    </citation>
    <scope>NUCLEOTIDE SEQUENCE</scope>
    <source>
        <strain evidence="1">R-7</strain>
    </source>
</reference>
<protein>
    <submittedName>
        <fullName evidence="1">MgtC/SapB family protein</fullName>
    </submittedName>
</protein>
<gene>
    <name evidence="1" type="ORF">JYE49_03710</name>
</gene>
<accession>A0AC61N969</accession>
<evidence type="ECO:0000313" key="2">
    <source>
        <dbReference type="Proteomes" id="UP000682782"/>
    </source>
</evidence>